<dbReference type="EMBL" id="JANPWB010000003">
    <property type="protein sequence ID" value="KAJ1197654.1"/>
    <property type="molecule type" value="Genomic_DNA"/>
</dbReference>
<gene>
    <name evidence="1" type="ORF">NDU88_001510</name>
</gene>
<keyword evidence="2" id="KW-1185">Reference proteome</keyword>
<dbReference type="AlphaFoldDB" id="A0AAV7VAM2"/>
<reference evidence="1" key="1">
    <citation type="journal article" date="2022" name="bioRxiv">
        <title>Sequencing and chromosome-scale assembly of the giantPleurodeles waltlgenome.</title>
        <authorList>
            <person name="Brown T."/>
            <person name="Elewa A."/>
            <person name="Iarovenko S."/>
            <person name="Subramanian E."/>
            <person name="Araus A.J."/>
            <person name="Petzold A."/>
            <person name="Susuki M."/>
            <person name="Suzuki K.-i.T."/>
            <person name="Hayashi T."/>
            <person name="Toyoda A."/>
            <person name="Oliveira C."/>
            <person name="Osipova E."/>
            <person name="Leigh N.D."/>
            <person name="Simon A."/>
            <person name="Yun M.H."/>
        </authorList>
    </citation>
    <scope>NUCLEOTIDE SEQUENCE</scope>
    <source>
        <strain evidence="1">20211129_DDA</strain>
        <tissue evidence="1">Liver</tissue>
    </source>
</reference>
<comment type="caution">
    <text evidence="1">The sequence shown here is derived from an EMBL/GenBank/DDBJ whole genome shotgun (WGS) entry which is preliminary data.</text>
</comment>
<proteinExistence type="predicted"/>
<accession>A0AAV7VAM2</accession>
<protein>
    <submittedName>
        <fullName evidence="1">Uncharacterized protein</fullName>
    </submittedName>
</protein>
<name>A0AAV7VAM2_PLEWA</name>
<sequence>MAAAKVAQAEILPSATDVSKQDTSIERILKEILVVGCRLEGMDSNIFSLAEETKSIRTDITGFQNRVMRLEQRVSAIEDHYNTTPDRDQEILCLRSKLID</sequence>
<evidence type="ECO:0000313" key="1">
    <source>
        <dbReference type="EMBL" id="KAJ1197654.1"/>
    </source>
</evidence>
<dbReference type="Proteomes" id="UP001066276">
    <property type="component" value="Chromosome 2_1"/>
</dbReference>
<organism evidence="1 2">
    <name type="scientific">Pleurodeles waltl</name>
    <name type="common">Iberian ribbed newt</name>
    <dbReference type="NCBI Taxonomy" id="8319"/>
    <lineage>
        <taxon>Eukaryota</taxon>
        <taxon>Metazoa</taxon>
        <taxon>Chordata</taxon>
        <taxon>Craniata</taxon>
        <taxon>Vertebrata</taxon>
        <taxon>Euteleostomi</taxon>
        <taxon>Amphibia</taxon>
        <taxon>Batrachia</taxon>
        <taxon>Caudata</taxon>
        <taxon>Salamandroidea</taxon>
        <taxon>Salamandridae</taxon>
        <taxon>Pleurodelinae</taxon>
        <taxon>Pleurodeles</taxon>
    </lineage>
</organism>
<evidence type="ECO:0000313" key="2">
    <source>
        <dbReference type="Proteomes" id="UP001066276"/>
    </source>
</evidence>